<protein>
    <submittedName>
        <fullName evidence="2">Uncharacterized protein</fullName>
    </submittedName>
</protein>
<keyword evidence="1" id="KW-0472">Membrane</keyword>
<organism evidence="2 3">
    <name type="scientific">Bacillus thuringiensis subsp. medellin</name>
    <dbReference type="NCBI Taxonomy" id="79672"/>
    <lineage>
        <taxon>Bacteria</taxon>
        <taxon>Bacillati</taxon>
        <taxon>Bacillota</taxon>
        <taxon>Bacilli</taxon>
        <taxon>Bacillales</taxon>
        <taxon>Bacillaceae</taxon>
        <taxon>Bacillus</taxon>
        <taxon>Bacillus cereus group</taxon>
    </lineage>
</organism>
<proteinExistence type="predicted"/>
<reference evidence="2 3" key="1">
    <citation type="submission" date="2016-10" db="EMBL/GenBank/DDBJ databases">
        <title>Comparative genomics of Bacillus thuringiensis reveals a path to pathogens against multiple invertebrate hosts.</title>
        <authorList>
            <person name="Zheng J."/>
            <person name="Gao Q."/>
            <person name="Liu H."/>
            <person name="Peng D."/>
            <person name="Ruan L."/>
            <person name="Sun M."/>
        </authorList>
    </citation>
    <scope>NUCLEOTIDE SEQUENCE [LARGE SCALE GENOMIC DNA]</scope>
    <source>
        <strain evidence="2">T30001</strain>
    </source>
</reference>
<dbReference type="EMBL" id="MOOV01000252">
    <property type="protein sequence ID" value="OUB88500.1"/>
    <property type="molecule type" value="Genomic_DNA"/>
</dbReference>
<dbReference type="AlphaFoldDB" id="A0A9X6MVV9"/>
<name>A0A9X6MVV9_BACTV</name>
<feature type="transmembrane region" description="Helical" evidence="1">
    <location>
        <begin position="21"/>
        <end position="38"/>
    </location>
</feature>
<evidence type="ECO:0000313" key="3">
    <source>
        <dbReference type="Proteomes" id="UP000195160"/>
    </source>
</evidence>
<dbReference type="RefSeq" id="WP_088069737.1">
    <property type="nucleotide sequence ID" value="NZ_MOOV01000252.1"/>
</dbReference>
<keyword evidence="1" id="KW-1133">Transmembrane helix</keyword>
<gene>
    <name evidence="2" type="ORF">BK784_28710</name>
</gene>
<comment type="caution">
    <text evidence="2">The sequence shown here is derived from an EMBL/GenBank/DDBJ whole genome shotgun (WGS) entry which is preliminary data.</text>
</comment>
<evidence type="ECO:0000256" key="1">
    <source>
        <dbReference type="SAM" id="Phobius"/>
    </source>
</evidence>
<accession>A0A9X6MVV9</accession>
<evidence type="ECO:0000313" key="2">
    <source>
        <dbReference type="EMBL" id="OUB88500.1"/>
    </source>
</evidence>
<keyword evidence="1" id="KW-0812">Transmembrane</keyword>
<sequence length="470" mass="53741">MKLLKKGIFKNKKFKNKKFKYGLFGVLIVLAIALVLYLENLSSEKEDLRSKGGPPQITKSEKELMTKFMTDFFTFLNNNEIPKAQAVSKVEINEIHPAKKEYPDETITAPNSYSISKIGETKFKVVGSEKIKNDNETIGKRKSTYVIEEINSKYYITKFKYEFEKEMLEPEIKLIKQHALLYTPSHGKVELIGEIIDSQQKRFNVAIKYKGSQPEQFIHTFASIGDSQTGNNLNLLYGISDNGVKLFADQTEVRKYKDDVVVIFSGDAKEEKSLSRIDYISSDSLNKVLSGDIQLDKDQVKQLNDYAPVNLIGKDEKNLITIPEQNHLNIDIKPDFNKETAATTIHLDSIVYDNIKGMVVKGYAINKSDLVLNFDESTQEKQKVDQLKVYSPYQFEMIKFEDDSVYEKNLYQHINSAFVLRSKVKLTEDDSVVKFNLFNVPFCIDLKTGKELPIDANEFKSLEGPANFNQ</sequence>
<dbReference type="Proteomes" id="UP000195160">
    <property type="component" value="Unassembled WGS sequence"/>
</dbReference>